<organism evidence="1 2">
    <name type="scientific">Echinicola pacifica</name>
    <dbReference type="NCBI Taxonomy" id="346377"/>
    <lineage>
        <taxon>Bacteria</taxon>
        <taxon>Pseudomonadati</taxon>
        <taxon>Bacteroidota</taxon>
        <taxon>Cytophagia</taxon>
        <taxon>Cytophagales</taxon>
        <taxon>Cyclobacteriaceae</taxon>
        <taxon>Echinicola</taxon>
    </lineage>
</organism>
<name>A0A918PQK6_9BACT</name>
<reference evidence="1" key="1">
    <citation type="journal article" date="2014" name="Int. J. Syst. Evol. Microbiol.">
        <title>Complete genome sequence of Corynebacterium casei LMG S-19264T (=DSM 44701T), isolated from a smear-ripened cheese.</title>
        <authorList>
            <consortium name="US DOE Joint Genome Institute (JGI-PGF)"/>
            <person name="Walter F."/>
            <person name="Albersmeier A."/>
            <person name="Kalinowski J."/>
            <person name="Ruckert C."/>
        </authorList>
    </citation>
    <scope>NUCLEOTIDE SEQUENCE</scope>
    <source>
        <strain evidence="1">KCTC 12368</strain>
    </source>
</reference>
<protein>
    <recommendedName>
        <fullName evidence="3">Long-chain fatty acid transport protein</fullName>
    </recommendedName>
</protein>
<proteinExistence type="predicted"/>
<evidence type="ECO:0000313" key="1">
    <source>
        <dbReference type="EMBL" id="GGZ17628.1"/>
    </source>
</evidence>
<dbReference type="RefSeq" id="WP_018473943.1">
    <property type="nucleotide sequence ID" value="NZ_BMWX01000001.1"/>
</dbReference>
<dbReference type="Proteomes" id="UP000619457">
    <property type="component" value="Unassembled WGS sequence"/>
</dbReference>
<dbReference type="AlphaFoldDB" id="A0A918PQK6"/>
<gene>
    <name evidence="1" type="ORF">GCM10007049_07820</name>
</gene>
<dbReference type="EMBL" id="BMWX01000001">
    <property type="protein sequence ID" value="GGZ17628.1"/>
    <property type="molecule type" value="Genomic_DNA"/>
</dbReference>
<evidence type="ECO:0008006" key="3">
    <source>
        <dbReference type="Google" id="ProtNLM"/>
    </source>
</evidence>
<dbReference type="Gene3D" id="2.40.160.60">
    <property type="entry name" value="Outer membrane protein transport protein (OMPP1/FadL/TodX)"/>
    <property type="match status" value="1"/>
</dbReference>
<accession>A0A918PQK6</accession>
<keyword evidence="2" id="KW-1185">Reference proteome</keyword>
<evidence type="ECO:0000313" key="2">
    <source>
        <dbReference type="Proteomes" id="UP000619457"/>
    </source>
</evidence>
<reference evidence="1" key="2">
    <citation type="submission" date="2020-09" db="EMBL/GenBank/DDBJ databases">
        <authorList>
            <person name="Sun Q."/>
            <person name="Kim S."/>
        </authorList>
    </citation>
    <scope>NUCLEOTIDE SEQUENCE</scope>
    <source>
        <strain evidence="1">KCTC 12368</strain>
    </source>
</reference>
<sequence length="479" mass="53023">MQLRKLLVLTILFITFYSQLKAQSNHYWTRNYGSESMLLSGSVVGGVTDLGAVYYNPARLALTDNPAFLISADVYELNTYTIKDAIGNQKDINKSSFGGAPSLAAGTIGASRDSKHTFAYAVLLRTDNNFSFAYRDEYLSDVLPNIPGDELFEGDINVENITKDHWFGGSWAYQAKSNLSFGLSLFGSRTELAKGNSLQLTALDTDNEVSTYQYNRNYSVKTYGFLAKFGMAYKRDKLDFGLTMTTPRVNLLGSADYGYNLYFAPTSASPKGDIYANSYQSDLDVTLKSPLSIGAGASYHFGKKKILHFSMEYFKKVHNYSIFEAEPHTMQSQPDSLVSFSLQDGLKSIMNMGIGAEWYISEKVSGYASFSTDFNAAPNDAVSFVAQREVASNLTFDANFFHLAGGVLLKFKGADFTLGATHTSGTTDFMKPTAFPDINDNTAPAGDQGSMLWNRWQFIVSVSVPFLKDYVKKMEEKIL</sequence>
<dbReference type="SUPFAM" id="SSF56935">
    <property type="entry name" value="Porins"/>
    <property type="match status" value="1"/>
</dbReference>
<comment type="caution">
    <text evidence="1">The sequence shown here is derived from an EMBL/GenBank/DDBJ whole genome shotgun (WGS) entry which is preliminary data.</text>
</comment>